<name>A0A9P6SQY8_9FUNG</name>
<protein>
    <submittedName>
        <fullName evidence="1">Uncharacterized protein</fullName>
    </submittedName>
</protein>
<dbReference type="Proteomes" id="UP000749646">
    <property type="component" value="Unassembled WGS sequence"/>
</dbReference>
<proteinExistence type="predicted"/>
<organism evidence="1 2">
    <name type="scientific">Modicella reniformis</name>
    <dbReference type="NCBI Taxonomy" id="1440133"/>
    <lineage>
        <taxon>Eukaryota</taxon>
        <taxon>Fungi</taxon>
        <taxon>Fungi incertae sedis</taxon>
        <taxon>Mucoromycota</taxon>
        <taxon>Mortierellomycotina</taxon>
        <taxon>Mortierellomycetes</taxon>
        <taxon>Mortierellales</taxon>
        <taxon>Mortierellaceae</taxon>
        <taxon>Modicella</taxon>
    </lineage>
</organism>
<gene>
    <name evidence="1" type="ORF">BGZ65_012571</name>
</gene>
<dbReference type="OrthoDB" id="2443471at2759"/>
<evidence type="ECO:0000313" key="1">
    <source>
        <dbReference type="EMBL" id="KAF9992177.1"/>
    </source>
</evidence>
<sequence>MAVGLAKAFKRNYLRSYLEKYGQKDYMFKKETYLKMIRHAWRGIQSSTVQHSFETILGPTSQSPRDPLKSSIPDSDKLHALKMVWPSTPDTVLQYYLTRDNDIGPSDFLRAKIHEMRHHEDFESCFESHTFTQLRDYDIVYSDLACSEMFRPRNQAYRNQLEMVDAILNNANCVKGS</sequence>
<feature type="non-terminal residue" evidence="1">
    <location>
        <position position="177"/>
    </location>
</feature>
<comment type="caution">
    <text evidence="1">The sequence shown here is derived from an EMBL/GenBank/DDBJ whole genome shotgun (WGS) entry which is preliminary data.</text>
</comment>
<dbReference type="EMBL" id="JAAAHW010002320">
    <property type="protein sequence ID" value="KAF9992177.1"/>
    <property type="molecule type" value="Genomic_DNA"/>
</dbReference>
<keyword evidence="2" id="KW-1185">Reference proteome</keyword>
<accession>A0A9P6SQY8</accession>
<evidence type="ECO:0000313" key="2">
    <source>
        <dbReference type="Proteomes" id="UP000749646"/>
    </source>
</evidence>
<dbReference type="AlphaFoldDB" id="A0A9P6SQY8"/>
<reference evidence="1" key="1">
    <citation type="journal article" date="2020" name="Fungal Divers.">
        <title>Resolving the Mortierellaceae phylogeny through synthesis of multi-gene phylogenetics and phylogenomics.</title>
        <authorList>
            <person name="Vandepol N."/>
            <person name="Liber J."/>
            <person name="Desiro A."/>
            <person name="Na H."/>
            <person name="Kennedy M."/>
            <person name="Barry K."/>
            <person name="Grigoriev I.V."/>
            <person name="Miller A.N."/>
            <person name="O'Donnell K."/>
            <person name="Stajich J.E."/>
            <person name="Bonito G."/>
        </authorList>
    </citation>
    <scope>NUCLEOTIDE SEQUENCE</scope>
    <source>
        <strain evidence="1">MES-2147</strain>
    </source>
</reference>